<dbReference type="InterPro" id="IPR018289">
    <property type="entry name" value="MULE_transposase_dom"/>
</dbReference>
<dbReference type="AlphaFoldDB" id="A0AAE1HWB7"/>
<protein>
    <submittedName>
        <fullName evidence="2">Mediator of RNA polymerase II transcription subunit 23</fullName>
    </submittedName>
</protein>
<reference evidence="2" key="2">
    <citation type="journal article" date="2023" name="BMC Genomics">
        <title>Pest status, molecular evolution, and epigenetic factors derived from the genome assembly of Frankliniella fusca, a thysanopteran phytovirus vector.</title>
        <authorList>
            <person name="Catto M.A."/>
            <person name="Labadie P.E."/>
            <person name="Jacobson A.L."/>
            <person name="Kennedy G.G."/>
            <person name="Srinivasan R."/>
            <person name="Hunt B.G."/>
        </authorList>
    </citation>
    <scope>NUCLEOTIDE SEQUENCE</scope>
    <source>
        <strain evidence="2">PL_HMW_Pooled</strain>
    </source>
</reference>
<evidence type="ECO:0000259" key="1">
    <source>
        <dbReference type="Pfam" id="PF10551"/>
    </source>
</evidence>
<proteinExistence type="predicted"/>
<gene>
    <name evidence="2" type="ORF">KUF71_016849</name>
</gene>
<comment type="caution">
    <text evidence="2">The sequence shown here is derived from an EMBL/GenBank/DDBJ whole genome shotgun (WGS) entry which is preliminary data.</text>
</comment>
<name>A0AAE1HWB7_9NEOP</name>
<dbReference type="Gene3D" id="2.20.25.240">
    <property type="match status" value="1"/>
</dbReference>
<reference evidence="2" key="1">
    <citation type="submission" date="2021-07" db="EMBL/GenBank/DDBJ databases">
        <authorList>
            <person name="Catto M.A."/>
            <person name="Jacobson A."/>
            <person name="Kennedy G."/>
            <person name="Labadie P."/>
            <person name="Hunt B.G."/>
            <person name="Srinivasan R."/>
        </authorList>
    </citation>
    <scope>NUCLEOTIDE SEQUENCE</scope>
    <source>
        <strain evidence="2">PL_HMW_Pooled</strain>
        <tissue evidence="2">Head</tissue>
    </source>
</reference>
<evidence type="ECO:0000313" key="3">
    <source>
        <dbReference type="Proteomes" id="UP001219518"/>
    </source>
</evidence>
<keyword evidence="3" id="KW-1185">Reference proteome</keyword>
<sequence length="492" mass="57625">MPIFEVAREEATRPGTFFYHVQDGLHYHRSHIRQGSTYYKCVLAGRGCYGRATYDAVDGFVHTTPHNHEPDMVYPDEMALRRAILRRCERLEYMDYRRIIFEEGRRFAPEVVARVTYARMRTSMRNARLRRFPHPLPANLVELTNILQDPQYRVITMTDDGLDNIYGGSVTDTDGSHHILFISERLLQRARTFRTLHSDGTFRVTPHGPEFAAQVFCIVAVWDHHVITLGWVLMTSLTEVAYTAVLQLLQHLLGQDIELTKVISDFECAQQNAWQNVFNVRTQGCVWHLSRAFLQEAAELNLINRMRNIEEVRRIIRLTLGLALLPEPFIVDGYHVILNHAIGEGNYIYRMVLPYLRYVWRYWVSRPWRRARMCVHGSSQRTNNVCESQNKILREECGIHSNVYMFLAGLVRLEQKNYNILLSLDQFRRVSRARRQTSIMNDNRVLMATEELFDPPGPIAAAIFRFLSVVSHTMDNMVEELLMDRLRRRRRQ</sequence>
<dbReference type="Pfam" id="PF10551">
    <property type="entry name" value="MULE"/>
    <property type="match status" value="1"/>
</dbReference>
<accession>A0AAE1HWB7</accession>
<organism evidence="2 3">
    <name type="scientific">Frankliniella fusca</name>
    <dbReference type="NCBI Taxonomy" id="407009"/>
    <lineage>
        <taxon>Eukaryota</taxon>
        <taxon>Metazoa</taxon>
        <taxon>Ecdysozoa</taxon>
        <taxon>Arthropoda</taxon>
        <taxon>Hexapoda</taxon>
        <taxon>Insecta</taxon>
        <taxon>Pterygota</taxon>
        <taxon>Neoptera</taxon>
        <taxon>Paraneoptera</taxon>
        <taxon>Thysanoptera</taxon>
        <taxon>Terebrantia</taxon>
        <taxon>Thripoidea</taxon>
        <taxon>Thripidae</taxon>
        <taxon>Frankliniella</taxon>
    </lineage>
</organism>
<feature type="domain" description="MULE transposase" evidence="1">
    <location>
        <begin position="196"/>
        <end position="290"/>
    </location>
</feature>
<dbReference type="EMBL" id="JAHWGI010001337">
    <property type="protein sequence ID" value="KAK3928602.1"/>
    <property type="molecule type" value="Genomic_DNA"/>
</dbReference>
<dbReference type="Proteomes" id="UP001219518">
    <property type="component" value="Unassembled WGS sequence"/>
</dbReference>
<evidence type="ECO:0000313" key="2">
    <source>
        <dbReference type="EMBL" id="KAK3928602.1"/>
    </source>
</evidence>